<feature type="domain" description="ABC transporter" evidence="4">
    <location>
        <begin position="1"/>
        <end position="226"/>
    </location>
</feature>
<dbReference type="AlphaFoldDB" id="A0A268EED0"/>
<dbReference type="InterPro" id="IPR003439">
    <property type="entry name" value="ABC_transporter-like_ATP-bd"/>
</dbReference>
<dbReference type="Gene3D" id="3.40.50.300">
    <property type="entry name" value="P-loop containing nucleotide triphosphate hydrolases"/>
    <property type="match status" value="1"/>
</dbReference>
<evidence type="ECO:0000259" key="4">
    <source>
        <dbReference type="PROSITE" id="PS50893"/>
    </source>
</evidence>
<evidence type="ECO:0000256" key="1">
    <source>
        <dbReference type="ARBA" id="ARBA00022448"/>
    </source>
</evidence>
<dbReference type="Proteomes" id="UP000215596">
    <property type="component" value="Unassembled WGS sequence"/>
</dbReference>
<dbReference type="SMART" id="SM00382">
    <property type="entry name" value="AAA"/>
    <property type="match status" value="1"/>
</dbReference>
<dbReference type="Pfam" id="PF00005">
    <property type="entry name" value="ABC_tran"/>
    <property type="match status" value="1"/>
</dbReference>
<evidence type="ECO:0000256" key="3">
    <source>
        <dbReference type="ARBA" id="ARBA00022840"/>
    </source>
</evidence>
<keyword evidence="3" id="KW-0067">ATP-binding</keyword>
<name>A0A268EED0_9BACL</name>
<evidence type="ECO:0000313" key="6">
    <source>
        <dbReference type="Proteomes" id="UP000215596"/>
    </source>
</evidence>
<dbReference type="PROSITE" id="PS50893">
    <property type="entry name" value="ABC_TRANSPORTER_2"/>
    <property type="match status" value="1"/>
</dbReference>
<dbReference type="GO" id="GO:0005524">
    <property type="term" value="F:ATP binding"/>
    <property type="evidence" value="ECO:0007669"/>
    <property type="project" value="UniProtKB-KW"/>
</dbReference>
<protein>
    <submittedName>
        <fullName evidence="5">ABC transporter</fullName>
    </submittedName>
</protein>
<dbReference type="GO" id="GO:0016887">
    <property type="term" value="F:ATP hydrolysis activity"/>
    <property type="evidence" value="ECO:0007669"/>
    <property type="project" value="InterPro"/>
</dbReference>
<dbReference type="EMBL" id="NPBY01000100">
    <property type="protein sequence ID" value="PAD71488.1"/>
    <property type="molecule type" value="Genomic_DNA"/>
</dbReference>
<dbReference type="RefSeq" id="WP_095267956.1">
    <property type="nucleotide sequence ID" value="NZ_NPBY01000100.1"/>
</dbReference>
<dbReference type="PANTHER" id="PTHR42939">
    <property type="entry name" value="ABC TRANSPORTER ATP-BINDING PROTEIN ALBC-RELATED"/>
    <property type="match status" value="1"/>
</dbReference>
<keyword evidence="1" id="KW-0813">Transport</keyword>
<accession>A0A268EED0</accession>
<reference evidence="5 6" key="1">
    <citation type="submission" date="2017-07" db="EMBL/GenBank/DDBJ databases">
        <title>Isolation and whole genome analysis of endospore-forming bacteria from heroin.</title>
        <authorList>
            <person name="Kalinowski J."/>
            <person name="Ahrens B."/>
            <person name="Al-Dilaimi A."/>
            <person name="Winkler A."/>
            <person name="Wibberg D."/>
            <person name="Schleenbecker U."/>
            <person name="Ruckert C."/>
            <person name="Wolfel R."/>
            <person name="Grass G."/>
        </authorList>
    </citation>
    <scope>NUCLEOTIDE SEQUENCE [LARGE SCALE GENOMIC DNA]</scope>
    <source>
        <strain evidence="5 6">7537-G1</strain>
    </source>
</reference>
<evidence type="ECO:0000256" key="2">
    <source>
        <dbReference type="ARBA" id="ARBA00022741"/>
    </source>
</evidence>
<dbReference type="OrthoDB" id="2968466at2"/>
<dbReference type="InterPro" id="IPR027417">
    <property type="entry name" value="P-loop_NTPase"/>
</dbReference>
<dbReference type="PANTHER" id="PTHR42939:SF1">
    <property type="entry name" value="ABC TRANSPORTER ATP-BINDING PROTEIN ALBC-RELATED"/>
    <property type="match status" value="1"/>
</dbReference>
<dbReference type="SUPFAM" id="SSF52540">
    <property type="entry name" value="P-loop containing nucleoside triphosphate hydrolases"/>
    <property type="match status" value="1"/>
</dbReference>
<organism evidence="5 6">
    <name type="scientific">Paenibacillus campinasensis</name>
    <dbReference type="NCBI Taxonomy" id="66347"/>
    <lineage>
        <taxon>Bacteria</taxon>
        <taxon>Bacillati</taxon>
        <taxon>Bacillota</taxon>
        <taxon>Bacilli</taxon>
        <taxon>Bacillales</taxon>
        <taxon>Paenibacillaceae</taxon>
        <taxon>Paenibacillus</taxon>
    </lineage>
</organism>
<proteinExistence type="predicted"/>
<keyword evidence="2" id="KW-0547">Nucleotide-binding</keyword>
<gene>
    <name evidence="5" type="ORF">CHH67_24320</name>
</gene>
<dbReference type="InterPro" id="IPR051782">
    <property type="entry name" value="ABC_Transporter_VariousFunc"/>
</dbReference>
<sequence>MNIKNLKYKYPRGKDFVLKDVSFSLHPNKLNAIVGVNGSGKTTMFDCITNVLKPQSGEINIPDVEDILYVTQSLFFSPVIKGKDFANFVKRIDNKAIVKETGYYTEKMSQREKDLFEHLWELRIGKMSIGERRWFFTHLLIMIDRSIYIFDEPTSGVDPASRKKIYQLIGKLIQEGKTCIISTHQLQDLMYLDCHLIILNKGMITYEGDFKEWLHISNSNNPDEAFENMLISNM</sequence>
<dbReference type="InterPro" id="IPR003593">
    <property type="entry name" value="AAA+_ATPase"/>
</dbReference>
<evidence type="ECO:0000313" key="5">
    <source>
        <dbReference type="EMBL" id="PAD71488.1"/>
    </source>
</evidence>
<comment type="caution">
    <text evidence="5">The sequence shown here is derived from an EMBL/GenBank/DDBJ whole genome shotgun (WGS) entry which is preliminary data.</text>
</comment>